<reference evidence="3 4" key="1">
    <citation type="submission" date="2016-07" db="EMBL/GenBank/DDBJ databases">
        <title>Pervasive Adenine N6-methylation of Active Genes in Fungi.</title>
        <authorList>
            <consortium name="DOE Joint Genome Institute"/>
            <person name="Mondo S.J."/>
            <person name="Dannebaum R.O."/>
            <person name="Kuo R.C."/>
            <person name="Labutti K."/>
            <person name="Haridas S."/>
            <person name="Kuo A."/>
            <person name="Salamov A."/>
            <person name="Ahrendt S.R."/>
            <person name="Lipzen A."/>
            <person name="Sullivan W."/>
            <person name="Andreopoulos W.B."/>
            <person name="Clum A."/>
            <person name="Lindquist E."/>
            <person name="Daum C."/>
            <person name="Ramamoorthy G.K."/>
            <person name="Gryganskyi A."/>
            <person name="Culley D."/>
            <person name="Magnuson J.K."/>
            <person name="James T.Y."/>
            <person name="O'Malley M.A."/>
            <person name="Stajich J.E."/>
            <person name="Spatafora J.W."/>
            <person name="Visel A."/>
            <person name="Grigoriev I.V."/>
        </authorList>
    </citation>
    <scope>NUCLEOTIDE SEQUENCE [LARGE SCALE GENOMIC DNA]</scope>
    <source>
        <strain evidence="3 4">NRRL 1336</strain>
    </source>
</reference>
<feature type="compositionally biased region" description="Basic and acidic residues" evidence="1">
    <location>
        <begin position="370"/>
        <end position="384"/>
    </location>
</feature>
<feature type="compositionally biased region" description="Low complexity" evidence="1">
    <location>
        <begin position="311"/>
        <end position="323"/>
    </location>
</feature>
<organism evidence="3 4">
    <name type="scientific">Absidia repens</name>
    <dbReference type="NCBI Taxonomy" id="90262"/>
    <lineage>
        <taxon>Eukaryota</taxon>
        <taxon>Fungi</taxon>
        <taxon>Fungi incertae sedis</taxon>
        <taxon>Mucoromycota</taxon>
        <taxon>Mucoromycotina</taxon>
        <taxon>Mucoromycetes</taxon>
        <taxon>Mucorales</taxon>
        <taxon>Cunninghamellaceae</taxon>
        <taxon>Absidia</taxon>
    </lineage>
</organism>
<feature type="domain" description="BZIP" evidence="2">
    <location>
        <begin position="43"/>
        <end position="57"/>
    </location>
</feature>
<dbReference type="OrthoDB" id="125347at2759"/>
<feature type="compositionally biased region" description="Low complexity" evidence="1">
    <location>
        <begin position="41"/>
        <end position="52"/>
    </location>
</feature>
<dbReference type="PANTHER" id="PTHR38116">
    <property type="entry name" value="CHROMOSOME 7, WHOLE GENOME SHOTGUN SEQUENCE"/>
    <property type="match status" value="1"/>
</dbReference>
<dbReference type="Proteomes" id="UP000193560">
    <property type="component" value="Unassembled WGS sequence"/>
</dbReference>
<feature type="region of interest" description="Disordered" evidence="1">
    <location>
        <begin position="18"/>
        <end position="63"/>
    </location>
</feature>
<feature type="compositionally biased region" description="Low complexity" evidence="1">
    <location>
        <begin position="648"/>
        <end position="661"/>
    </location>
</feature>
<dbReference type="AlphaFoldDB" id="A0A1X2HXJ5"/>
<feature type="compositionally biased region" description="Polar residues" evidence="1">
    <location>
        <begin position="238"/>
        <end position="257"/>
    </location>
</feature>
<dbReference type="PANTHER" id="PTHR38116:SF9">
    <property type="entry name" value="BZIP DOMAIN-CONTAINING PROTEIN"/>
    <property type="match status" value="1"/>
</dbReference>
<dbReference type="SUPFAM" id="SSF57959">
    <property type="entry name" value="Leucine zipper domain"/>
    <property type="match status" value="1"/>
</dbReference>
<evidence type="ECO:0000256" key="1">
    <source>
        <dbReference type="SAM" id="MobiDB-lite"/>
    </source>
</evidence>
<proteinExistence type="predicted"/>
<gene>
    <name evidence="3" type="ORF">BCR42DRAFT_457132</name>
</gene>
<sequence length="729" mass="81043">MSETNFEYFDPEVELCTFDDQGRPVRPRKKPGRKPNPPSPAQRKAQNRAAQRAFRERKRREMREAESTVKHCLYIRDQALEETRRVKSKLEEVRYENNYLKGQLLTLKMACIANRVDVPKLWDMASQKDGISTTDSIALSKTKDIPQPMEIFLDKHRNVISLSQHNVPSANVAGAAASLTSLSPGPSPHHSPDSFVCSPPSTMVDLHQHETNSLLSSSPGSSYSGSNGCDDILDTNHHQQQQEQHSDTATATTNDLHSSSPSSSPSRQTSSNGTMDLSQQLSLIAPQLASHLDSPFFQQLLNTDLASGLMNDSPSPTDNNNNTFVPTGESDPPLGMNHWLQQQNLHPKHLAAVVQAISRNSVGNATPLGNKKDDTDTPMDDHHATTKASSSIKQEQQQSSLFSSGSLDDSLQPGNIAGAASSGTETNDMAGMMNLDALMMDDNNSPSSPLAAAVPELDAKTGLERNKTKVMDEEEDRSTANLLSLSASKLKSAPPMSPLEALHYIRTVKNLESDTQPLFKPTELQRMIPHDTRIDHIPGPMMRDLMILFQDFYNGNELFDLLLASATFLGGDVSNPDNWMVAPSFLHQYWFLCPNHRPHRLDNLVDIVVGMGQDMIKMMMERKAMYFERDRFNDYFPSDLPSTTNQHQQQQPSSSPPSSSSFYAAPHEDPHHVSLAHHQQRQQQQQQQHDHELQPSGKNLMTFDAFNGNDFSLDAMMTLVNDNDLFASM</sequence>
<dbReference type="Gene3D" id="1.20.5.170">
    <property type="match status" value="1"/>
</dbReference>
<dbReference type="InterPro" id="IPR046347">
    <property type="entry name" value="bZIP_sf"/>
</dbReference>
<dbReference type="PROSITE" id="PS00036">
    <property type="entry name" value="BZIP_BASIC"/>
    <property type="match status" value="1"/>
</dbReference>
<evidence type="ECO:0000313" key="3">
    <source>
        <dbReference type="EMBL" id="ORZ04620.1"/>
    </source>
</evidence>
<comment type="caution">
    <text evidence="3">The sequence shown here is derived from an EMBL/GenBank/DDBJ whole genome shotgun (WGS) entry which is preliminary data.</text>
</comment>
<feature type="region of interest" description="Disordered" evidence="1">
    <location>
        <begin position="637"/>
        <end position="699"/>
    </location>
</feature>
<accession>A0A1X2HXJ5</accession>
<evidence type="ECO:0000259" key="2">
    <source>
        <dbReference type="PROSITE" id="PS00036"/>
    </source>
</evidence>
<feature type="region of interest" description="Disordered" evidence="1">
    <location>
        <begin position="361"/>
        <end position="428"/>
    </location>
</feature>
<feature type="compositionally biased region" description="Low complexity" evidence="1">
    <location>
        <begin position="213"/>
        <end position="226"/>
    </location>
</feature>
<evidence type="ECO:0000313" key="4">
    <source>
        <dbReference type="Proteomes" id="UP000193560"/>
    </source>
</evidence>
<feature type="compositionally biased region" description="Low complexity" evidence="1">
    <location>
        <begin position="389"/>
        <end position="412"/>
    </location>
</feature>
<dbReference type="GO" id="GO:0003700">
    <property type="term" value="F:DNA-binding transcription factor activity"/>
    <property type="evidence" value="ECO:0007669"/>
    <property type="project" value="InterPro"/>
</dbReference>
<feature type="compositionally biased region" description="Low complexity" evidence="1">
    <location>
        <begin position="258"/>
        <end position="271"/>
    </location>
</feature>
<name>A0A1X2HXJ5_9FUNG</name>
<feature type="region of interest" description="Disordered" evidence="1">
    <location>
        <begin position="308"/>
        <end position="338"/>
    </location>
</feature>
<dbReference type="InterPro" id="IPR004827">
    <property type="entry name" value="bZIP"/>
</dbReference>
<protein>
    <recommendedName>
        <fullName evidence="2">BZIP domain-containing protein</fullName>
    </recommendedName>
</protein>
<feature type="region of interest" description="Disordered" evidence="1">
    <location>
        <begin position="181"/>
        <end position="275"/>
    </location>
</feature>
<dbReference type="EMBL" id="MCGE01000049">
    <property type="protein sequence ID" value="ORZ04620.1"/>
    <property type="molecule type" value="Genomic_DNA"/>
</dbReference>
<keyword evidence="4" id="KW-1185">Reference proteome</keyword>